<accession>A0A2S5GQV1</accession>
<dbReference type="Proteomes" id="UP000239990">
    <property type="component" value="Unassembled WGS sequence"/>
</dbReference>
<sequence>MTENNAAQAAGKILTYLGFAQAMSMEPGADRRRDHIQSLIESTLLSKLRAEGMQAGDEEPPPIIPDDEEIAGACINASDIDGIAYDGQSFERGYRAALASTPVADTLPLEKALYELLDKIAPGLDTGNLVQDARRASNLLGVIMASAPVAGEAQAVHQVFHSNGTWEDISANELSNCEENGKEVRTLYAVHQASEAVRILFPAHLRKMWSGGEVQTWLDEHQGITPPNASAKGSLEHYRKWQAEKTQADKDGCANG</sequence>
<name>A0A2S5GQV1_9BURK</name>
<protein>
    <submittedName>
        <fullName evidence="1">Uncharacterized protein</fullName>
    </submittedName>
</protein>
<dbReference type="AlphaFoldDB" id="A0A2S5GQV1"/>
<dbReference type="RefSeq" id="WP_104144009.1">
    <property type="nucleotide sequence ID" value="NZ_PREU01000006.1"/>
</dbReference>
<dbReference type="OrthoDB" id="9102475at2"/>
<proteinExistence type="predicted"/>
<dbReference type="EMBL" id="PREU01000006">
    <property type="protein sequence ID" value="PPA75316.1"/>
    <property type="molecule type" value="Genomic_DNA"/>
</dbReference>
<gene>
    <name evidence="1" type="ORF">C4E15_14485</name>
</gene>
<evidence type="ECO:0000313" key="1">
    <source>
        <dbReference type="EMBL" id="PPA75316.1"/>
    </source>
</evidence>
<evidence type="ECO:0000313" key="2">
    <source>
        <dbReference type="Proteomes" id="UP000239990"/>
    </source>
</evidence>
<comment type="caution">
    <text evidence="1">The sequence shown here is derived from an EMBL/GenBank/DDBJ whole genome shotgun (WGS) entry which is preliminary data.</text>
</comment>
<reference evidence="1 2" key="1">
    <citation type="submission" date="2018-02" db="EMBL/GenBank/DDBJ databases">
        <title>Draft Genome of Achromobacter spanius stain 6.</title>
        <authorList>
            <person name="Gunasekera T.S."/>
            <person name="Radwan O."/>
            <person name="Ruiz O.N."/>
        </authorList>
    </citation>
    <scope>NUCLEOTIDE SEQUENCE [LARGE SCALE GENOMIC DNA]</scope>
    <source>
        <strain evidence="1 2">6</strain>
    </source>
</reference>
<organism evidence="1 2">
    <name type="scientific">Achromobacter spanius</name>
    <dbReference type="NCBI Taxonomy" id="217203"/>
    <lineage>
        <taxon>Bacteria</taxon>
        <taxon>Pseudomonadati</taxon>
        <taxon>Pseudomonadota</taxon>
        <taxon>Betaproteobacteria</taxon>
        <taxon>Burkholderiales</taxon>
        <taxon>Alcaligenaceae</taxon>
        <taxon>Achromobacter</taxon>
    </lineage>
</organism>